<evidence type="ECO:0000256" key="1">
    <source>
        <dbReference type="SAM" id="MobiDB-lite"/>
    </source>
</evidence>
<sequence>MAKWCAIFVLALVLLVHANARDMPSPKASSPSDTSVNHDDQTNMFNVPNAVAPNAKNGVKDKKCGVVFAGIGAGVGAAGLIPLGGIGGVGGIGALGGAGGLGGLGGLGGVGGWGGAAGGVGGGIIP</sequence>
<dbReference type="Proteomes" id="UP000585474">
    <property type="component" value="Unassembled WGS sequence"/>
</dbReference>
<feature type="region of interest" description="Disordered" evidence="1">
    <location>
        <begin position="23"/>
        <end position="43"/>
    </location>
</feature>
<organism evidence="3 4">
    <name type="scientific">Actinidia rufa</name>
    <dbReference type="NCBI Taxonomy" id="165716"/>
    <lineage>
        <taxon>Eukaryota</taxon>
        <taxon>Viridiplantae</taxon>
        <taxon>Streptophyta</taxon>
        <taxon>Embryophyta</taxon>
        <taxon>Tracheophyta</taxon>
        <taxon>Spermatophyta</taxon>
        <taxon>Magnoliopsida</taxon>
        <taxon>eudicotyledons</taxon>
        <taxon>Gunneridae</taxon>
        <taxon>Pentapetalae</taxon>
        <taxon>asterids</taxon>
        <taxon>Ericales</taxon>
        <taxon>Actinidiaceae</taxon>
        <taxon>Actinidia</taxon>
    </lineage>
</organism>
<proteinExistence type="predicted"/>
<keyword evidence="2" id="KW-0732">Signal</keyword>
<evidence type="ECO:0000313" key="4">
    <source>
        <dbReference type="Proteomes" id="UP000585474"/>
    </source>
</evidence>
<dbReference type="PANTHER" id="PTHR34463">
    <property type="entry name" value="GLYCINE-RICH PROTEIN"/>
    <property type="match status" value="1"/>
</dbReference>
<reference evidence="3 4" key="1">
    <citation type="submission" date="2019-07" db="EMBL/GenBank/DDBJ databases">
        <title>De Novo Assembly of kiwifruit Actinidia rufa.</title>
        <authorList>
            <person name="Sugita-Konishi S."/>
            <person name="Sato K."/>
            <person name="Mori E."/>
            <person name="Abe Y."/>
            <person name="Kisaki G."/>
            <person name="Hamano K."/>
            <person name="Suezawa K."/>
            <person name="Otani M."/>
            <person name="Fukuda T."/>
            <person name="Manabe T."/>
            <person name="Gomi K."/>
            <person name="Tabuchi M."/>
            <person name="Akimitsu K."/>
            <person name="Kataoka I."/>
        </authorList>
    </citation>
    <scope>NUCLEOTIDE SEQUENCE [LARGE SCALE GENOMIC DNA]</scope>
    <source>
        <strain evidence="4">cv. Fuchu</strain>
    </source>
</reference>
<dbReference type="EMBL" id="BJWL01000022">
    <property type="protein sequence ID" value="GFZ10690.1"/>
    <property type="molecule type" value="Genomic_DNA"/>
</dbReference>
<feature type="signal peptide" evidence="2">
    <location>
        <begin position="1"/>
        <end position="20"/>
    </location>
</feature>
<name>A0A7J0GIR1_9ERIC</name>
<comment type="caution">
    <text evidence="3">The sequence shown here is derived from an EMBL/GenBank/DDBJ whole genome shotgun (WGS) entry which is preliminary data.</text>
</comment>
<gene>
    <name evidence="3" type="ORF">Acr_22g0000880</name>
</gene>
<keyword evidence="4" id="KW-1185">Reference proteome</keyword>
<dbReference type="AlphaFoldDB" id="A0A7J0GIR1"/>
<protein>
    <recommendedName>
        <fullName evidence="5">Glycine-rich protein</fullName>
    </recommendedName>
</protein>
<dbReference type="PANTHER" id="PTHR34463:SF12">
    <property type="entry name" value="GLYCINE-RICH PROTEIN"/>
    <property type="match status" value="1"/>
</dbReference>
<evidence type="ECO:0008006" key="5">
    <source>
        <dbReference type="Google" id="ProtNLM"/>
    </source>
</evidence>
<evidence type="ECO:0000256" key="2">
    <source>
        <dbReference type="SAM" id="SignalP"/>
    </source>
</evidence>
<evidence type="ECO:0000313" key="3">
    <source>
        <dbReference type="EMBL" id="GFZ10690.1"/>
    </source>
</evidence>
<feature type="chain" id="PRO_5029691331" description="Glycine-rich protein" evidence="2">
    <location>
        <begin position="21"/>
        <end position="126"/>
    </location>
</feature>
<accession>A0A7J0GIR1</accession>